<dbReference type="Gene3D" id="3.40.50.1820">
    <property type="entry name" value="alpha/beta hydrolase"/>
    <property type="match status" value="1"/>
</dbReference>
<accession>A0A2K4X8S2</accession>
<dbReference type="SUPFAM" id="SSF53474">
    <property type="entry name" value="alpha/beta-Hydrolases"/>
    <property type="match status" value="1"/>
</dbReference>
<feature type="chain" id="PRO_5014350841" evidence="2">
    <location>
        <begin position="21"/>
        <end position="651"/>
    </location>
</feature>
<feature type="domain" description="Peptidase S9 prolyl oligopeptidase catalytic" evidence="3">
    <location>
        <begin position="444"/>
        <end position="650"/>
    </location>
</feature>
<name>A0A2K4X8S2_PSEVC</name>
<dbReference type="PANTHER" id="PTHR42776">
    <property type="entry name" value="SERINE PEPTIDASE S9 FAMILY MEMBER"/>
    <property type="match status" value="1"/>
</dbReference>
<dbReference type="OrthoDB" id="4269629at2"/>
<evidence type="ECO:0000313" key="4">
    <source>
        <dbReference type="EMBL" id="MBE0383060.1"/>
    </source>
</evidence>
<dbReference type="PANTHER" id="PTHR42776:SF27">
    <property type="entry name" value="DIPEPTIDYL PEPTIDASE FAMILY MEMBER 6"/>
    <property type="match status" value="1"/>
</dbReference>
<sequence length="651" mass="72563">MYFSRLFFLLILICSFNVSAVKVEQSVLSAYAKHSQFIDIKISPSGDYIASTSRNDEGVISLTVLDLNKNEIISVTRGKGNESVSTFTWLNEERLLLTMAREVGSFELPRPTGELIAMDANGKRKVILTGPRSKTGDIRFSSIIDILPTEPDQVLIYSVEWTASEPYLDLYRMKVTTGRKRSLGRVPMRVYKGSGVAVYTNKTGEPLAAQGIDPNRGNKAVLMARLSVDDDWKVILETNQYEGSFTPLKFIDNETLIGLSDLETDTQSIATLNIRTKKHTVLASHNEADLTPVFSVKTGQADEIVAGAYEYDEVGIVFLDDVDDPANQALIKSLMGTFKNQNVRVTSSTYDNKTMILSVSSANTPQKFYVYDNEKRKLSVLTASKPWLKSSLVPKTQIITYKNRDGDLLTGLLTLPKDKSTNLPLILLPHGGPHGVQDSIANLNSDVKVLSSHGYAVFQPNYRGSGGYGRSFLTSGFKNWGTSMIDDMTDGTRTLIKQGIVDKTRMCVYGGSYGGYAALQSVIREPELYKCTIGFVGVYDLDLMYTEGDIKENESGTNYLDTVLPTGNARIAQSPVHNVDKIKVPVFIIQGEEDVRVPKEHAFKLRDELKKRNMPFEWMMKSGEGHGFYKPENNIERWTEMLDFLDKHIGK</sequence>
<feature type="signal peptide" evidence="2">
    <location>
        <begin position="1"/>
        <end position="20"/>
    </location>
</feature>
<proteinExistence type="predicted"/>
<dbReference type="Proteomes" id="UP000238288">
    <property type="component" value="Chromosome PCAR9a"/>
</dbReference>
<reference evidence="5 6" key="2">
    <citation type="submission" date="2017-11" db="EMBL/GenBank/DDBJ databases">
        <authorList>
            <person name="Han C.G."/>
        </authorList>
    </citation>
    <scope>NUCLEOTIDE SEQUENCE [LARGE SCALE GENOMIC DNA]</scope>
    <source>
        <strain evidence="6">ATCC 43555</strain>
        <strain evidence="5">ATCC43555</strain>
    </source>
</reference>
<keyword evidence="1" id="KW-0378">Hydrolase</keyword>
<evidence type="ECO:0000313" key="7">
    <source>
        <dbReference type="Proteomes" id="UP000615003"/>
    </source>
</evidence>
<organism evidence="5 6">
    <name type="scientific">Pseudoalteromonas carrageenovora IAM 12662</name>
    <dbReference type="NCBI Taxonomy" id="1314868"/>
    <lineage>
        <taxon>Bacteria</taxon>
        <taxon>Pseudomonadati</taxon>
        <taxon>Pseudomonadota</taxon>
        <taxon>Gammaproteobacteria</taxon>
        <taxon>Alteromonadales</taxon>
        <taxon>Pseudoalteromonadaceae</taxon>
        <taxon>Pseudoalteromonas</taxon>
    </lineage>
</organism>
<reference evidence="4 7" key="1">
    <citation type="submission" date="2015-06" db="EMBL/GenBank/DDBJ databases">
        <title>Genome sequence of Pseudoalteromonas carrageenovora.</title>
        <authorList>
            <person name="Xie B.-B."/>
            <person name="Rong J.-C."/>
            <person name="Qin Q.-L."/>
            <person name="Zhang Y.-Z."/>
        </authorList>
    </citation>
    <scope>NUCLEOTIDE SEQUENCE [LARGE SCALE GENOMIC DNA]</scope>
    <source>
        <strain evidence="4 7">IAM 12662</strain>
    </source>
</reference>
<dbReference type="GO" id="GO:0006508">
    <property type="term" value="P:proteolysis"/>
    <property type="evidence" value="ECO:0007669"/>
    <property type="project" value="InterPro"/>
</dbReference>
<dbReference type="InterPro" id="IPR001375">
    <property type="entry name" value="Peptidase_S9_cat"/>
</dbReference>
<protein>
    <submittedName>
        <fullName evidence="4">Acylaminoacyl-peptidase</fullName>
    </submittedName>
    <submittedName>
        <fullName evidence="5">Peptidase S9</fullName>
    </submittedName>
</protein>
<dbReference type="EMBL" id="AQGW01000020">
    <property type="protein sequence ID" value="MBE0383060.1"/>
    <property type="molecule type" value="Genomic_DNA"/>
</dbReference>
<dbReference type="AlphaFoldDB" id="A0A2K4X8S2"/>
<dbReference type="InterPro" id="IPR029058">
    <property type="entry name" value="AB_hydrolase_fold"/>
</dbReference>
<dbReference type="EMBL" id="LT965928">
    <property type="protein sequence ID" value="SOU40726.1"/>
    <property type="molecule type" value="Genomic_DNA"/>
</dbReference>
<evidence type="ECO:0000256" key="1">
    <source>
        <dbReference type="ARBA" id="ARBA00022801"/>
    </source>
</evidence>
<keyword evidence="7" id="KW-1185">Reference proteome</keyword>
<evidence type="ECO:0000313" key="6">
    <source>
        <dbReference type="Proteomes" id="UP000238288"/>
    </source>
</evidence>
<evidence type="ECO:0000259" key="3">
    <source>
        <dbReference type="Pfam" id="PF00326"/>
    </source>
</evidence>
<evidence type="ECO:0000256" key="2">
    <source>
        <dbReference type="SAM" id="SignalP"/>
    </source>
</evidence>
<dbReference type="Pfam" id="PF00326">
    <property type="entry name" value="Peptidase_S9"/>
    <property type="match status" value="1"/>
</dbReference>
<dbReference type="GO" id="GO:0004252">
    <property type="term" value="F:serine-type endopeptidase activity"/>
    <property type="evidence" value="ECO:0007669"/>
    <property type="project" value="TreeGrafter"/>
</dbReference>
<evidence type="ECO:0000313" key="5">
    <source>
        <dbReference type="EMBL" id="SOU40726.1"/>
    </source>
</evidence>
<dbReference type="Proteomes" id="UP000615003">
    <property type="component" value="Unassembled WGS sequence"/>
</dbReference>
<dbReference type="SUPFAM" id="SSF82171">
    <property type="entry name" value="DPP6 N-terminal domain-like"/>
    <property type="match status" value="1"/>
</dbReference>
<gene>
    <name evidence="5" type="ORF">PCAR9_A21179</name>
    <name evidence="4" type="ORF">PCARR_a1351</name>
</gene>
<keyword evidence="2" id="KW-0732">Signal</keyword>